<comment type="caution">
    <text evidence="2">The sequence shown here is derived from an EMBL/GenBank/DDBJ whole genome shotgun (WGS) entry which is preliminary data.</text>
</comment>
<evidence type="ECO:0000313" key="2">
    <source>
        <dbReference type="EMBL" id="MPC47602.1"/>
    </source>
</evidence>
<reference evidence="2 3" key="1">
    <citation type="submission" date="2019-05" db="EMBL/GenBank/DDBJ databases">
        <title>Another draft genome of Portunus trituberculatus and its Hox gene families provides insights of decapod evolution.</title>
        <authorList>
            <person name="Jeong J.-H."/>
            <person name="Song I."/>
            <person name="Kim S."/>
            <person name="Choi T."/>
            <person name="Kim D."/>
            <person name="Ryu S."/>
            <person name="Kim W."/>
        </authorList>
    </citation>
    <scope>NUCLEOTIDE SEQUENCE [LARGE SCALE GENOMIC DNA]</scope>
    <source>
        <tissue evidence="2">Muscle</tissue>
    </source>
</reference>
<evidence type="ECO:0000313" key="3">
    <source>
        <dbReference type="Proteomes" id="UP000324222"/>
    </source>
</evidence>
<sequence length="82" mass="9589">MLNTTRCRQETREGKTKLRKERVSDRTVRVNNTTLVAGRWSLEPRWVAYRRAWRLFPRQCFGASCASMPATRVYQDAARAAQ</sequence>
<dbReference type="AlphaFoldDB" id="A0A5B7FMD6"/>
<feature type="region of interest" description="Disordered" evidence="1">
    <location>
        <begin position="1"/>
        <end position="25"/>
    </location>
</feature>
<name>A0A5B7FMD6_PORTR</name>
<dbReference type="Proteomes" id="UP000324222">
    <property type="component" value="Unassembled WGS sequence"/>
</dbReference>
<proteinExistence type="predicted"/>
<gene>
    <name evidence="2" type="ORF">E2C01_041352</name>
</gene>
<evidence type="ECO:0000256" key="1">
    <source>
        <dbReference type="SAM" id="MobiDB-lite"/>
    </source>
</evidence>
<dbReference type="EMBL" id="VSRR010007828">
    <property type="protein sequence ID" value="MPC47602.1"/>
    <property type="molecule type" value="Genomic_DNA"/>
</dbReference>
<keyword evidence="3" id="KW-1185">Reference proteome</keyword>
<organism evidence="2 3">
    <name type="scientific">Portunus trituberculatus</name>
    <name type="common">Swimming crab</name>
    <name type="synonym">Neptunus trituberculatus</name>
    <dbReference type="NCBI Taxonomy" id="210409"/>
    <lineage>
        <taxon>Eukaryota</taxon>
        <taxon>Metazoa</taxon>
        <taxon>Ecdysozoa</taxon>
        <taxon>Arthropoda</taxon>
        <taxon>Crustacea</taxon>
        <taxon>Multicrustacea</taxon>
        <taxon>Malacostraca</taxon>
        <taxon>Eumalacostraca</taxon>
        <taxon>Eucarida</taxon>
        <taxon>Decapoda</taxon>
        <taxon>Pleocyemata</taxon>
        <taxon>Brachyura</taxon>
        <taxon>Eubrachyura</taxon>
        <taxon>Portunoidea</taxon>
        <taxon>Portunidae</taxon>
        <taxon>Portuninae</taxon>
        <taxon>Portunus</taxon>
    </lineage>
</organism>
<protein>
    <submittedName>
        <fullName evidence="2">Uncharacterized protein</fullName>
    </submittedName>
</protein>
<feature type="compositionally biased region" description="Basic and acidic residues" evidence="1">
    <location>
        <begin position="7"/>
        <end position="25"/>
    </location>
</feature>
<accession>A0A5B7FMD6</accession>